<accession>A0A220MCM2</accession>
<dbReference type="RefSeq" id="WP_088906625.1">
    <property type="nucleotide sequence ID" value="NZ_CP018145.1"/>
</dbReference>
<reference evidence="3 4" key="1">
    <citation type="submission" date="2016-11" db="EMBL/GenBank/DDBJ databases">
        <authorList>
            <person name="Jaros S."/>
            <person name="Januszkiewicz K."/>
            <person name="Wedrychowicz H."/>
        </authorList>
    </citation>
    <scope>NUCLEOTIDE SEQUENCE [LARGE SCALE GENOMIC DNA]</scope>
    <source>
        <strain evidence="3 4">NF2</strain>
    </source>
</reference>
<gene>
    <name evidence="3" type="ORF">BP422_03750</name>
</gene>
<evidence type="ECO:0000313" key="3">
    <source>
        <dbReference type="EMBL" id="ASJ52742.1"/>
    </source>
</evidence>
<dbReference type="Gene3D" id="3.40.50.720">
    <property type="entry name" value="NAD(P)-binding Rossmann-like Domain"/>
    <property type="match status" value="1"/>
</dbReference>
<evidence type="ECO:0000313" key="4">
    <source>
        <dbReference type="Proteomes" id="UP000197781"/>
    </source>
</evidence>
<dbReference type="InterPro" id="IPR000683">
    <property type="entry name" value="Gfo/Idh/MocA-like_OxRdtase_N"/>
</dbReference>
<dbReference type="Proteomes" id="UP000197781">
    <property type="component" value="Chromosome"/>
</dbReference>
<dbReference type="InterPro" id="IPR036291">
    <property type="entry name" value="NAD(P)-bd_dom_sf"/>
</dbReference>
<dbReference type="EMBL" id="CP018145">
    <property type="protein sequence ID" value="ASJ52742.1"/>
    <property type="molecule type" value="Genomic_DNA"/>
</dbReference>
<sequence>MHHVLVIGAGTMGTVHAKSYAAMENVKLVGIVDIRSERGKELAAETKTEWFENYEEALEKLAQVDIVDVCLPTYLHKTYVKKAADAGKHVICEKPLARDKEEARFIVDYCREKNVKLFVGHVLRFFPEYEKSRQLVNDGAIGNVGVARTFRGGIFPTAWNDWYADYKNSGSLVLDMIIHDFDFLRWCFGDVERVYAKGLLGRGFARMDYALVTLRFKNGMIAHVEGSWAHEGFAMKMELAGKEGIISYDSSKEKPLVAVNRSKQAGMSGVAVPESPLRENPYFRELKHFIECIDRDLEPLVTAEDAVKAVEIARAALVSIETGKPVTLV</sequence>
<evidence type="ECO:0000259" key="2">
    <source>
        <dbReference type="Pfam" id="PF22725"/>
    </source>
</evidence>
<dbReference type="SUPFAM" id="SSF51735">
    <property type="entry name" value="NAD(P)-binding Rossmann-fold domains"/>
    <property type="match status" value="1"/>
</dbReference>
<dbReference type="AlphaFoldDB" id="A0A220MCM2"/>
<dbReference type="Gene3D" id="3.30.360.10">
    <property type="entry name" value="Dihydrodipicolinate Reductase, domain 2"/>
    <property type="match status" value="1"/>
</dbReference>
<protein>
    <submittedName>
        <fullName evidence="3">Dehydrogenase</fullName>
    </submittedName>
</protein>
<dbReference type="InterPro" id="IPR051450">
    <property type="entry name" value="Gfo/Idh/MocA_Oxidoreductases"/>
</dbReference>
<dbReference type="PANTHER" id="PTHR43377:SF1">
    <property type="entry name" value="BILIVERDIN REDUCTASE A"/>
    <property type="match status" value="1"/>
</dbReference>
<dbReference type="PANTHER" id="PTHR43377">
    <property type="entry name" value="BILIVERDIN REDUCTASE A"/>
    <property type="match status" value="1"/>
</dbReference>
<dbReference type="KEGG" id="bfm:BP422_03750"/>
<organism evidence="3 4">
    <name type="scientific">Brevibacillus formosus</name>
    <dbReference type="NCBI Taxonomy" id="54913"/>
    <lineage>
        <taxon>Bacteria</taxon>
        <taxon>Bacillati</taxon>
        <taxon>Bacillota</taxon>
        <taxon>Bacilli</taxon>
        <taxon>Bacillales</taxon>
        <taxon>Paenibacillaceae</taxon>
        <taxon>Brevibacillus</taxon>
    </lineage>
</organism>
<dbReference type="Pfam" id="PF22725">
    <property type="entry name" value="GFO_IDH_MocA_C3"/>
    <property type="match status" value="1"/>
</dbReference>
<dbReference type="Pfam" id="PF01408">
    <property type="entry name" value="GFO_IDH_MocA"/>
    <property type="match status" value="1"/>
</dbReference>
<name>A0A220MCM2_9BACL</name>
<evidence type="ECO:0000259" key="1">
    <source>
        <dbReference type="Pfam" id="PF01408"/>
    </source>
</evidence>
<feature type="domain" description="Gfo/Idh/MocA-like oxidoreductase N-terminal" evidence="1">
    <location>
        <begin position="3"/>
        <end position="121"/>
    </location>
</feature>
<proteinExistence type="predicted"/>
<dbReference type="InterPro" id="IPR055170">
    <property type="entry name" value="GFO_IDH_MocA-like_dom"/>
</dbReference>
<feature type="domain" description="GFO/IDH/MocA-like oxidoreductase" evidence="2">
    <location>
        <begin position="130"/>
        <end position="246"/>
    </location>
</feature>
<dbReference type="SUPFAM" id="SSF55347">
    <property type="entry name" value="Glyceraldehyde-3-phosphate dehydrogenase-like, C-terminal domain"/>
    <property type="match status" value="1"/>
</dbReference>
<dbReference type="GO" id="GO:0000166">
    <property type="term" value="F:nucleotide binding"/>
    <property type="evidence" value="ECO:0007669"/>
    <property type="project" value="InterPro"/>
</dbReference>